<sequence>MPVAARFSDEFIRSMLEDDVDRPLEDWLKKAQSKVSDRLRDAEFPSLEELDRVDNVEAGIMDIVEYLADDADDYRHGAAVFSQRPGEEARTVVAELRDLAAWADARLAEAQELVATTRRLMDRYLREAAGTDELLHYAANEFQIFVTKETDGGDPPFGENADNTARAAAIDAAARADDGVGARFAERFTTLAERLRKAAATTYVGEQALVEAMRRQAAAVEALCADPDSFVAKMLTTGSWRCFMAMNRCVLAEDQARRRQLQRQAIN</sequence>
<keyword evidence="2" id="KW-1185">Reference proteome</keyword>
<proteinExistence type="predicted"/>
<evidence type="ECO:0000313" key="1">
    <source>
        <dbReference type="EnsemblPlants" id="AVESA.00010b.r2.1CG0082840.1.CDS.1"/>
    </source>
</evidence>
<accession>A0ACD5TM56</accession>
<dbReference type="Proteomes" id="UP001732700">
    <property type="component" value="Chromosome 1C"/>
</dbReference>
<name>A0ACD5TM56_AVESA</name>
<reference evidence="1" key="1">
    <citation type="submission" date="2021-05" db="EMBL/GenBank/DDBJ databases">
        <authorList>
            <person name="Scholz U."/>
            <person name="Mascher M."/>
            <person name="Fiebig A."/>
        </authorList>
    </citation>
    <scope>NUCLEOTIDE SEQUENCE [LARGE SCALE GENOMIC DNA]</scope>
</reference>
<protein>
    <submittedName>
        <fullName evidence="1">Uncharacterized protein</fullName>
    </submittedName>
</protein>
<reference evidence="1" key="2">
    <citation type="submission" date="2025-09" db="UniProtKB">
        <authorList>
            <consortium name="EnsemblPlants"/>
        </authorList>
    </citation>
    <scope>IDENTIFICATION</scope>
</reference>
<organism evidence="1 2">
    <name type="scientific">Avena sativa</name>
    <name type="common">Oat</name>
    <dbReference type="NCBI Taxonomy" id="4498"/>
    <lineage>
        <taxon>Eukaryota</taxon>
        <taxon>Viridiplantae</taxon>
        <taxon>Streptophyta</taxon>
        <taxon>Embryophyta</taxon>
        <taxon>Tracheophyta</taxon>
        <taxon>Spermatophyta</taxon>
        <taxon>Magnoliopsida</taxon>
        <taxon>Liliopsida</taxon>
        <taxon>Poales</taxon>
        <taxon>Poaceae</taxon>
        <taxon>BOP clade</taxon>
        <taxon>Pooideae</taxon>
        <taxon>Poodae</taxon>
        <taxon>Poeae</taxon>
        <taxon>Poeae Chloroplast Group 1 (Aveneae type)</taxon>
        <taxon>Aveninae</taxon>
        <taxon>Avena</taxon>
    </lineage>
</organism>
<dbReference type="EnsemblPlants" id="AVESA.00010b.r2.1CG0082840.1">
    <property type="protein sequence ID" value="AVESA.00010b.r2.1CG0082840.1.CDS.1"/>
    <property type="gene ID" value="AVESA.00010b.r2.1CG0082840"/>
</dbReference>
<evidence type="ECO:0000313" key="2">
    <source>
        <dbReference type="Proteomes" id="UP001732700"/>
    </source>
</evidence>